<reference evidence="2 4" key="4">
    <citation type="journal article" date="2014" name="BMC Genomics">
        <title>An improved genome release (version Mt4.0) for the model legume Medicago truncatula.</title>
        <authorList>
            <person name="Tang H."/>
            <person name="Krishnakumar V."/>
            <person name="Bidwell S."/>
            <person name="Rosen B."/>
            <person name="Chan A."/>
            <person name="Zhou S."/>
            <person name="Gentzbittel L."/>
            <person name="Childs K.L."/>
            <person name="Yandell M."/>
            <person name="Gundlach H."/>
            <person name="Mayer K.F."/>
            <person name="Schwartz D.C."/>
            <person name="Town C.D."/>
        </authorList>
    </citation>
    <scope>GENOME REANNOTATION</scope>
    <source>
        <strain evidence="3 4">cv. Jemalong A17</strain>
    </source>
</reference>
<dbReference type="EMBL" id="AC149489">
    <property type="protein sequence ID" value="ABN06009.1"/>
    <property type="molecule type" value="Genomic_DNA"/>
</dbReference>
<dbReference type="EnsemblPlants" id="AES67982">
    <property type="protein sequence ID" value="AES67982"/>
    <property type="gene ID" value="MTR_2g101670"/>
</dbReference>
<dbReference type="HOGENOM" id="CLU_2779632_0_0_1"/>
<name>A2Q271_MEDTR</name>
<reference evidence="1" key="1">
    <citation type="submission" date="2004-08" db="EMBL/GenBank/DDBJ databases">
        <authorList>
            <person name="Town C.D."/>
        </authorList>
    </citation>
    <scope>NUCLEOTIDE SEQUENCE</scope>
</reference>
<sequence length="69" mass="7982">MSHVEESFNEELAIFKHQIYVPSGTSDKIKTIHRRLTWLLHKDDTHQSRNGPNIKYIIVPLNKSTPSSP</sequence>
<accession>A2Q271</accession>
<reference evidence="2 4" key="3">
    <citation type="journal article" date="2011" name="Nature">
        <title>The Medicago genome provides insight into the evolution of rhizobial symbioses.</title>
        <authorList>
            <person name="Young N.D."/>
            <person name="Debelle F."/>
            <person name="Oldroyd G.E."/>
            <person name="Geurts R."/>
            <person name="Cannon S.B."/>
            <person name="Udvardi M.K."/>
            <person name="Benedito V.A."/>
            <person name="Mayer K.F."/>
            <person name="Gouzy J."/>
            <person name="Schoof H."/>
            <person name="Van de Peer Y."/>
            <person name="Proost S."/>
            <person name="Cook D.R."/>
            <person name="Meyers B.C."/>
            <person name="Spannagl M."/>
            <person name="Cheung F."/>
            <person name="De Mita S."/>
            <person name="Krishnakumar V."/>
            <person name="Gundlach H."/>
            <person name="Zhou S."/>
            <person name="Mudge J."/>
            <person name="Bharti A.K."/>
            <person name="Murray J.D."/>
            <person name="Naoumkina M.A."/>
            <person name="Rosen B."/>
            <person name="Silverstein K.A."/>
            <person name="Tang H."/>
            <person name="Rombauts S."/>
            <person name="Zhao P.X."/>
            <person name="Zhou P."/>
            <person name="Barbe V."/>
            <person name="Bardou P."/>
            <person name="Bechner M."/>
            <person name="Bellec A."/>
            <person name="Berger A."/>
            <person name="Berges H."/>
            <person name="Bidwell S."/>
            <person name="Bisseling T."/>
            <person name="Choisne N."/>
            <person name="Couloux A."/>
            <person name="Denny R."/>
            <person name="Deshpande S."/>
            <person name="Dai X."/>
            <person name="Doyle J.J."/>
            <person name="Dudez A.M."/>
            <person name="Farmer A.D."/>
            <person name="Fouteau S."/>
            <person name="Franken C."/>
            <person name="Gibelin C."/>
            <person name="Gish J."/>
            <person name="Goldstein S."/>
            <person name="Gonzalez A.J."/>
            <person name="Green P.J."/>
            <person name="Hallab A."/>
            <person name="Hartog M."/>
            <person name="Hua A."/>
            <person name="Humphray S.J."/>
            <person name="Jeong D.H."/>
            <person name="Jing Y."/>
            <person name="Jocker A."/>
            <person name="Kenton S.M."/>
            <person name="Kim D.J."/>
            <person name="Klee K."/>
            <person name="Lai H."/>
            <person name="Lang C."/>
            <person name="Lin S."/>
            <person name="Macmil S.L."/>
            <person name="Magdelenat G."/>
            <person name="Matthews L."/>
            <person name="McCorrison J."/>
            <person name="Monaghan E.L."/>
            <person name="Mun J.H."/>
            <person name="Najar F.Z."/>
            <person name="Nicholson C."/>
            <person name="Noirot C."/>
            <person name="O'Bleness M."/>
            <person name="Paule C.R."/>
            <person name="Poulain J."/>
            <person name="Prion F."/>
            <person name="Qin B."/>
            <person name="Qu C."/>
            <person name="Retzel E.F."/>
            <person name="Riddle C."/>
            <person name="Sallet E."/>
            <person name="Samain S."/>
            <person name="Samson N."/>
            <person name="Sanders I."/>
            <person name="Saurat O."/>
            <person name="Scarpelli C."/>
            <person name="Schiex T."/>
            <person name="Segurens B."/>
            <person name="Severin A.J."/>
            <person name="Sherrier D.J."/>
            <person name="Shi R."/>
            <person name="Sims S."/>
            <person name="Singer S.R."/>
            <person name="Sinharoy S."/>
            <person name="Sterck L."/>
            <person name="Viollet A."/>
            <person name="Wang B.B."/>
            <person name="Wang K."/>
            <person name="Wang M."/>
            <person name="Wang X."/>
            <person name="Warfsmann J."/>
            <person name="Weissenbach J."/>
            <person name="White D.D."/>
            <person name="White J.D."/>
            <person name="Wiley G.B."/>
            <person name="Wincker P."/>
            <person name="Xing Y."/>
            <person name="Yang L."/>
            <person name="Yao Z."/>
            <person name="Ying F."/>
            <person name="Zhai J."/>
            <person name="Zhou L."/>
            <person name="Zuber A."/>
            <person name="Denarie J."/>
            <person name="Dixon R.A."/>
            <person name="May G.D."/>
            <person name="Schwartz D.C."/>
            <person name="Rogers J."/>
            <person name="Quetier F."/>
            <person name="Town C.D."/>
            <person name="Roe B.A."/>
        </authorList>
    </citation>
    <scope>NUCLEOTIDE SEQUENCE [LARGE SCALE GENOMIC DNA]</scope>
    <source>
        <strain evidence="2">A17</strain>
        <strain evidence="3 4">cv. Jemalong A17</strain>
    </source>
</reference>
<dbReference type="Proteomes" id="UP000002051">
    <property type="component" value="Chromosome 2"/>
</dbReference>
<organism evidence="1">
    <name type="scientific">Medicago truncatula</name>
    <name type="common">Barrel medic</name>
    <name type="synonym">Medicago tribuloides</name>
    <dbReference type="NCBI Taxonomy" id="3880"/>
    <lineage>
        <taxon>Eukaryota</taxon>
        <taxon>Viridiplantae</taxon>
        <taxon>Streptophyta</taxon>
        <taxon>Embryophyta</taxon>
        <taxon>Tracheophyta</taxon>
        <taxon>Spermatophyta</taxon>
        <taxon>Magnoliopsida</taxon>
        <taxon>eudicotyledons</taxon>
        <taxon>Gunneridae</taxon>
        <taxon>Pentapetalae</taxon>
        <taxon>rosids</taxon>
        <taxon>fabids</taxon>
        <taxon>Fabales</taxon>
        <taxon>Fabaceae</taxon>
        <taxon>Papilionoideae</taxon>
        <taxon>50 kb inversion clade</taxon>
        <taxon>NPAAA clade</taxon>
        <taxon>Hologalegina</taxon>
        <taxon>IRL clade</taxon>
        <taxon>Trifolieae</taxon>
        <taxon>Medicago</taxon>
    </lineage>
</organism>
<keyword evidence="4" id="KW-1185">Reference proteome</keyword>
<evidence type="ECO:0000313" key="3">
    <source>
        <dbReference type="EnsemblPlants" id="AES67982"/>
    </source>
</evidence>
<evidence type="ECO:0000313" key="4">
    <source>
        <dbReference type="Proteomes" id="UP000002051"/>
    </source>
</evidence>
<dbReference type="AlphaFoldDB" id="A2Q271"/>
<reference evidence="1" key="2">
    <citation type="submission" date="2007-03" db="EMBL/GenBank/DDBJ databases">
        <authorList>
            <consortium name="The International Medicago Genome Annotation Group"/>
        </authorList>
    </citation>
    <scope>NUCLEOTIDE SEQUENCE</scope>
</reference>
<proteinExistence type="predicted"/>
<evidence type="ECO:0000313" key="1">
    <source>
        <dbReference type="EMBL" id="ABN06009.1"/>
    </source>
</evidence>
<reference evidence="3" key="5">
    <citation type="submission" date="2015-04" db="UniProtKB">
        <authorList>
            <consortium name="EnsemblPlants"/>
        </authorList>
    </citation>
    <scope>IDENTIFICATION</scope>
    <source>
        <strain evidence="3">cv. Jemalong A17</strain>
    </source>
</reference>
<evidence type="ECO:0000313" key="2">
    <source>
        <dbReference type="EMBL" id="AES67982.1"/>
    </source>
</evidence>
<dbReference type="PaxDb" id="3880-AES67982"/>
<dbReference type="EMBL" id="CM001218">
    <property type="protein sequence ID" value="AES67982.1"/>
    <property type="molecule type" value="Genomic_DNA"/>
</dbReference>
<gene>
    <name evidence="2" type="ordered locus">MTR_2g101670</name>
    <name evidence="1" type="ORF">MtrDRAFT_AC149489g27v2</name>
</gene>
<protein>
    <submittedName>
        <fullName evidence="1 3">Uncharacterized protein</fullName>
    </submittedName>
</protein>